<reference evidence="1 2" key="1">
    <citation type="journal article" date="2021" name="Elife">
        <title>Chloroplast acquisition without the gene transfer in kleptoplastic sea slugs, Plakobranchus ocellatus.</title>
        <authorList>
            <person name="Maeda T."/>
            <person name="Takahashi S."/>
            <person name="Yoshida T."/>
            <person name="Shimamura S."/>
            <person name="Takaki Y."/>
            <person name="Nagai Y."/>
            <person name="Toyoda A."/>
            <person name="Suzuki Y."/>
            <person name="Arimoto A."/>
            <person name="Ishii H."/>
            <person name="Satoh N."/>
            <person name="Nishiyama T."/>
            <person name="Hasebe M."/>
            <person name="Maruyama T."/>
            <person name="Minagawa J."/>
            <person name="Obokata J."/>
            <person name="Shigenobu S."/>
        </authorList>
    </citation>
    <scope>NUCLEOTIDE SEQUENCE [LARGE SCALE GENOMIC DNA]</scope>
</reference>
<protein>
    <submittedName>
        <fullName evidence="1">Uncharacterized protein</fullName>
    </submittedName>
</protein>
<accession>A0AAV4AN55</accession>
<name>A0AAV4AN55_9GAST</name>
<evidence type="ECO:0000313" key="2">
    <source>
        <dbReference type="Proteomes" id="UP000735302"/>
    </source>
</evidence>
<comment type="caution">
    <text evidence="1">The sequence shown here is derived from an EMBL/GenBank/DDBJ whole genome shotgun (WGS) entry which is preliminary data.</text>
</comment>
<keyword evidence="2" id="KW-1185">Reference proteome</keyword>
<dbReference type="EMBL" id="BLXT01003974">
    <property type="protein sequence ID" value="GFO08692.1"/>
    <property type="molecule type" value="Genomic_DNA"/>
</dbReference>
<gene>
    <name evidence="1" type="ORF">PoB_003519700</name>
</gene>
<organism evidence="1 2">
    <name type="scientific">Plakobranchus ocellatus</name>
    <dbReference type="NCBI Taxonomy" id="259542"/>
    <lineage>
        <taxon>Eukaryota</taxon>
        <taxon>Metazoa</taxon>
        <taxon>Spiralia</taxon>
        <taxon>Lophotrochozoa</taxon>
        <taxon>Mollusca</taxon>
        <taxon>Gastropoda</taxon>
        <taxon>Heterobranchia</taxon>
        <taxon>Euthyneura</taxon>
        <taxon>Panpulmonata</taxon>
        <taxon>Sacoglossa</taxon>
        <taxon>Placobranchoidea</taxon>
        <taxon>Plakobranchidae</taxon>
        <taxon>Plakobranchus</taxon>
    </lineage>
</organism>
<evidence type="ECO:0000313" key="1">
    <source>
        <dbReference type="EMBL" id="GFO08692.1"/>
    </source>
</evidence>
<sequence>MSSARLNFACCHCAAFNSWLWSCPKQYSFLFLRCIVSGFHAMVRPSRSLTDWNMKLQQKVLVGGRTGSLTTVPHRHHMDEMKGNVKDCICVKEHNDGYSYSPIPVGSFIG</sequence>
<proteinExistence type="predicted"/>
<dbReference type="Proteomes" id="UP000735302">
    <property type="component" value="Unassembled WGS sequence"/>
</dbReference>
<dbReference type="AlphaFoldDB" id="A0AAV4AN55"/>